<keyword evidence="5" id="KW-0326">Glycosidase</keyword>
<dbReference type="SMART" id="SM00812">
    <property type="entry name" value="Alpha_L_fucos"/>
    <property type="match status" value="1"/>
</dbReference>
<reference evidence="8 9" key="1">
    <citation type="submission" date="2021-12" db="EMBL/GenBank/DDBJ databases">
        <title>Genome sequencing of bacteria with rrn-lacking chromosome and rrn-plasmid.</title>
        <authorList>
            <person name="Anda M."/>
            <person name="Iwasaki W."/>
        </authorList>
    </citation>
    <scope>NUCLEOTIDE SEQUENCE [LARGE SCALE GENOMIC DNA]</scope>
    <source>
        <strain evidence="8 9">DSM 100852</strain>
        <plasmid evidence="8 9">pFA4</plasmid>
    </source>
</reference>
<proteinExistence type="inferred from homology"/>
<dbReference type="PANTHER" id="PTHR10030">
    <property type="entry name" value="ALPHA-L-FUCOSIDASE"/>
    <property type="match status" value="1"/>
</dbReference>
<feature type="chain" id="PRO_5043414903" description="alpha-L-fucosidase" evidence="6">
    <location>
        <begin position="21"/>
        <end position="456"/>
    </location>
</feature>
<dbReference type="PANTHER" id="PTHR10030:SF37">
    <property type="entry name" value="ALPHA-L-FUCOSIDASE-RELATED"/>
    <property type="match status" value="1"/>
</dbReference>
<dbReference type="KEGG" id="fax:FUAX_48280"/>
<evidence type="ECO:0000256" key="4">
    <source>
        <dbReference type="ARBA" id="ARBA00022801"/>
    </source>
</evidence>
<dbReference type="InterPro" id="IPR000933">
    <property type="entry name" value="Glyco_hydro_29"/>
</dbReference>
<dbReference type="GO" id="GO:0016139">
    <property type="term" value="P:glycoside catabolic process"/>
    <property type="evidence" value="ECO:0007669"/>
    <property type="project" value="TreeGrafter"/>
</dbReference>
<dbReference type="Pfam" id="PF01120">
    <property type="entry name" value="Alpha_L_fucos"/>
    <property type="match status" value="1"/>
</dbReference>
<dbReference type="EC" id="3.2.1.51" evidence="2"/>
<dbReference type="GO" id="GO:0005764">
    <property type="term" value="C:lysosome"/>
    <property type="evidence" value="ECO:0007669"/>
    <property type="project" value="TreeGrafter"/>
</dbReference>
<evidence type="ECO:0000256" key="3">
    <source>
        <dbReference type="ARBA" id="ARBA00022729"/>
    </source>
</evidence>
<keyword evidence="4" id="KW-0378">Hydrolase</keyword>
<dbReference type="GO" id="GO:0006004">
    <property type="term" value="P:fucose metabolic process"/>
    <property type="evidence" value="ECO:0007669"/>
    <property type="project" value="TreeGrafter"/>
</dbReference>
<comment type="similarity">
    <text evidence="1">Belongs to the glycosyl hydrolase 29 family.</text>
</comment>
<name>A0AAU9CJV7_9BACT</name>
<dbReference type="Gene3D" id="3.20.20.80">
    <property type="entry name" value="Glycosidases"/>
    <property type="match status" value="1"/>
</dbReference>
<dbReference type="Gene3D" id="2.60.120.260">
    <property type="entry name" value="Galactose-binding domain-like"/>
    <property type="match status" value="1"/>
</dbReference>
<protein>
    <recommendedName>
        <fullName evidence="2">alpha-L-fucosidase</fullName>
        <ecNumber evidence="2">3.2.1.51</ecNumber>
    </recommendedName>
</protein>
<dbReference type="RefSeq" id="WP_338395535.1">
    <property type="nucleotide sequence ID" value="NZ_AP025318.1"/>
</dbReference>
<accession>A0AAU9CJV7</accession>
<evidence type="ECO:0000256" key="2">
    <source>
        <dbReference type="ARBA" id="ARBA00012662"/>
    </source>
</evidence>
<keyword evidence="8" id="KW-0614">Plasmid</keyword>
<dbReference type="EMBL" id="AP025318">
    <property type="protein sequence ID" value="BDD12396.1"/>
    <property type="molecule type" value="Genomic_DNA"/>
</dbReference>
<feature type="domain" description="Glycoside hydrolase family 29 N-terminal" evidence="7">
    <location>
        <begin position="30"/>
        <end position="199"/>
    </location>
</feature>
<dbReference type="InterPro" id="IPR017853">
    <property type="entry name" value="GH"/>
</dbReference>
<dbReference type="InterPro" id="IPR057739">
    <property type="entry name" value="Glyco_hydro_29_N"/>
</dbReference>
<sequence length="456" mass="51771">MRKLLFSIGLCLLFASVSFAQKLPLPTKEQAEWADCEIGAIIHFDINVYEPSYQWRGQWDYNPDPKIFNPTKLDTDQWVKSVKDMGGKYAVLVAKHCTGFSLWPTEAHDYSIKSSPWKGGKGDIVGDFIKSCKKYGVKPGLYYSAAANGYMKVDNPGLVNSRNKKEQEEYNLMVEQQLTELWTKYGELFEIWFDGGVLPEEKGGPRITSLMHKYQPQAVVFQGPSKTRSLIRWVGNERGVAPYPCWSTRHTTTSSGGDKEIDKLHGNPDAPLWCPGEADFPIRHGGWQGGWFYHKDNTKYLMSLDELVDRYYTTAGRNTNMLIGVVIDPSGLVPDVDVKRMKEFGDVIKKCFAKPLAKTKGKGDSFEVRLRKSPEANTVVLMEDITKGERVREFTVSGKRRGVWTKLYKGSNIGHKHILKFPKGNYEAIKLEIRKSAAEPRIRDFSVYNIQDTVDL</sequence>
<keyword evidence="9" id="KW-1185">Reference proteome</keyword>
<dbReference type="GO" id="GO:0004560">
    <property type="term" value="F:alpha-L-fucosidase activity"/>
    <property type="evidence" value="ECO:0007669"/>
    <property type="project" value="InterPro"/>
</dbReference>
<evidence type="ECO:0000313" key="9">
    <source>
        <dbReference type="Proteomes" id="UP001348817"/>
    </source>
</evidence>
<keyword evidence="3 6" id="KW-0732">Signal</keyword>
<organism evidence="8 9">
    <name type="scientific">Fulvitalea axinellae</name>
    <dbReference type="NCBI Taxonomy" id="1182444"/>
    <lineage>
        <taxon>Bacteria</taxon>
        <taxon>Pseudomonadati</taxon>
        <taxon>Bacteroidota</taxon>
        <taxon>Cytophagia</taxon>
        <taxon>Cytophagales</taxon>
        <taxon>Persicobacteraceae</taxon>
        <taxon>Fulvitalea</taxon>
    </lineage>
</organism>
<gene>
    <name evidence="8" type="ORF">FUAX_48280</name>
</gene>
<evidence type="ECO:0000256" key="5">
    <source>
        <dbReference type="ARBA" id="ARBA00023295"/>
    </source>
</evidence>
<evidence type="ECO:0000256" key="1">
    <source>
        <dbReference type="ARBA" id="ARBA00007951"/>
    </source>
</evidence>
<evidence type="ECO:0000313" key="8">
    <source>
        <dbReference type="EMBL" id="BDD12396.1"/>
    </source>
</evidence>
<dbReference type="AlphaFoldDB" id="A0AAU9CJV7"/>
<feature type="signal peptide" evidence="6">
    <location>
        <begin position="1"/>
        <end position="20"/>
    </location>
</feature>
<dbReference type="SUPFAM" id="SSF51445">
    <property type="entry name" value="(Trans)glycosidases"/>
    <property type="match status" value="1"/>
</dbReference>
<evidence type="ECO:0000256" key="6">
    <source>
        <dbReference type="SAM" id="SignalP"/>
    </source>
</evidence>
<geneLocation type="plasmid" evidence="8 9">
    <name>pFA4</name>
</geneLocation>
<dbReference type="Proteomes" id="UP001348817">
    <property type="component" value="Plasmid pFA4"/>
</dbReference>
<evidence type="ECO:0000259" key="7">
    <source>
        <dbReference type="Pfam" id="PF01120"/>
    </source>
</evidence>